<reference evidence="3" key="5">
    <citation type="journal article" date="2018" name="Nat. Plants">
        <title>Whole-genome landscape of Medicago truncatula symbiotic genes.</title>
        <authorList>
            <person name="Pecrix Y."/>
            <person name="Gamas P."/>
            <person name="Carrere S."/>
        </authorList>
    </citation>
    <scope>NUCLEOTIDE SEQUENCE</scope>
    <source>
        <tissue evidence="3">Leaves</tissue>
    </source>
</reference>
<evidence type="ECO:0000313" key="2">
    <source>
        <dbReference type="EMBL" id="AES65528.1"/>
    </source>
</evidence>
<keyword evidence="1" id="KW-0472">Membrane</keyword>
<keyword evidence="1" id="KW-1133">Transmembrane helix</keyword>
<feature type="transmembrane region" description="Helical" evidence="1">
    <location>
        <begin position="49"/>
        <end position="79"/>
    </location>
</feature>
<dbReference type="Proteomes" id="UP000265566">
    <property type="component" value="Chromosome 2"/>
</dbReference>
<dbReference type="EnsemblPlants" id="AES65528">
    <property type="protein sequence ID" value="AES65528"/>
    <property type="gene ID" value="MTR_2g040440"/>
</dbReference>
<protein>
    <submittedName>
        <fullName evidence="2">Transmembrane protein, putative</fullName>
    </submittedName>
</protein>
<accession>G7IGC6</accession>
<keyword evidence="5" id="KW-1185">Reference proteome</keyword>
<organism evidence="2 5">
    <name type="scientific">Medicago truncatula</name>
    <name type="common">Barrel medic</name>
    <name type="synonym">Medicago tribuloides</name>
    <dbReference type="NCBI Taxonomy" id="3880"/>
    <lineage>
        <taxon>Eukaryota</taxon>
        <taxon>Viridiplantae</taxon>
        <taxon>Streptophyta</taxon>
        <taxon>Embryophyta</taxon>
        <taxon>Tracheophyta</taxon>
        <taxon>Spermatophyta</taxon>
        <taxon>Magnoliopsida</taxon>
        <taxon>eudicotyledons</taxon>
        <taxon>Gunneridae</taxon>
        <taxon>Pentapetalae</taxon>
        <taxon>rosids</taxon>
        <taxon>fabids</taxon>
        <taxon>Fabales</taxon>
        <taxon>Fabaceae</taxon>
        <taxon>Papilionoideae</taxon>
        <taxon>50 kb inversion clade</taxon>
        <taxon>NPAAA clade</taxon>
        <taxon>Hologalegina</taxon>
        <taxon>IRL clade</taxon>
        <taxon>Trifolieae</taxon>
        <taxon>Medicago</taxon>
    </lineage>
</organism>
<dbReference type="PaxDb" id="3880-AES65528"/>
<proteinExistence type="predicted"/>
<dbReference type="EMBL" id="PSQE01000002">
    <property type="protein sequence ID" value="RHN73575.1"/>
    <property type="molecule type" value="Genomic_DNA"/>
</dbReference>
<dbReference type="HOGENOM" id="CLU_1770800_0_0_1"/>
<reference evidence="6" key="4">
    <citation type="journal article" date="2018" name="Nat. Plants">
        <title>Whole-genome landscape of Medicago truncatula symbiotic genes.</title>
        <authorList>
            <person name="Pecrix Y."/>
            <person name="Staton S.E."/>
            <person name="Sallet E."/>
            <person name="Lelandais-Briere C."/>
            <person name="Moreau S."/>
            <person name="Carrere S."/>
            <person name="Blein T."/>
            <person name="Jardinaud M.F."/>
            <person name="Latrasse D."/>
            <person name="Zouine M."/>
            <person name="Zahm M."/>
            <person name="Kreplak J."/>
            <person name="Mayjonade B."/>
            <person name="Satge C."/>
            <person name="Perez M."/>
            <person name="Cauet S."/>
            <person name="Marande W."/>
            <person name="Chantry-Darmon C."/>
            <person name="Lopez-Roques C."/>
            <person name="Bouchez O."/>
            <person name="Berard A."/>
            <person name="Debelle F."/>
            <person name="Munos S."/>
            <person name="Bendahmane A."/>
            <person name="Berges H."/>
            <person name="Niebel A."/>
            <person name="Buitink J."/>
            <person name="Frugier F."/>
            <person name="Benhamed M."/>
            <person name="Crespi M."/>
            <person name="Gouzy J."/>
            <person name="Gamas P."/>
        </authorList>
    </citation>
    <scope>NUCLEOTIDE SEQUENCE [LARGE SCALE GENOMIC DNA]</scope>
    <source>
        <strain evidence="6">cv. Jemalong A17</strain>
    </source>
</reference>
<evidence type="ECO:0000256" key="1">
    <source>
        <dbReference type="SAM" id="Phobius"/>
    </source>
</evidence>
<dbReference type="EMBL" id="CM001218">
    <property type="protein sequence ID" value="AES65528.1"/>
    <property type="molecule type" value="Genomic_DNA"/>
</dbReference>
<dbReference type="Proteomes" id="UP000002051">
    <property type="component" value="Chromosome 2"/>
</dbReference>
<evidence type="ECO:0000313" key="6">
    <source>
        <dbReference type="Proteomes" id="UP000265566"/>
    </source>
</evidence>
<dbReference type="Gramene" id="rna9400">
    <property type="protein sequence ID" value="RHN73575.1"/>
    <property type="gene ID" value="gene9400"/>
</dbReference>
<evidence type="ECO:0000313" key="3">
    <source>
        <dbReference type="EMBL" id="RHN73575.1"/>
    </source>
</evidence>
<gene>
    <name evidence="2" type="ordered locus">MTR_2g040440</name>
    <name evidence="3" type="ORF">MtrunA17_Chr2g0299961</name>
</gene>
<dbReference type="AlphaFoldDB" id="G7IGC6"/>
<evidence type="ECO:0000313" key="4">
    <source>
        <dbReference type="EnsemblPlants" id="AES65528"/>
    </source>
</evidence>
<reference evidence="2 5" key="2">
    <citation type="journal article" date="2014" name="BMC Genomics">
        <title>An improved genome release (version Mt4.0) for the model legume Medicago truncatula.</title>
        <authorList>
            <person name="Tang H."/>
            <person name="Krishnakumar V."/>
            <person name="Bidwell S."/>
            <person name="Rosen B."/>
            <person name="Chan A."/>
            <person name="Zhou S."/>
            <person name="Gentzbittel L."/>
            <person name="Childs K.L."/>
            <person name="Yandell M."/>
            <person name="Gundlach H."/>
            <person name="Mayer K.F."/>
            <person name="Schwartz D.C."/>
            <person name="Town C.D."/>
        </authorList>
    </citation>
    <scope>GENOME REANNOTATION</scope>
    <source>
        <strain evidence="4 5">cv. Jemalong A17</strain>
    </source>
</reference>
<evidence type="ECO:0000313" key="5">
    <source>
        <dbReference type="Proteomes" id="UP000002051"/>
    </source>
</evidence>
<keyword evidence="1 2" id="KW-0812">Transmembrane</keyword>
<sequence length="147" mass="16324">MGLRISASRISFCSFFGLFSSDLLNLDLSLIMLESGVVVEDCFVGETEFWLLFACMKHLLAVLMSPCSVATMSFFAWYLSLRWAVDHAAPSSAIPVLDHYEWDLDCFSALSLSKGYEHFDISPRSLLGAVESVEFESNVGLNEQGMS</sequence>
<name>G7IGC6_MEDTR</name>
<reference evidence="4" key="3">
    <citation type="submission" date="2015-04" db="UniProtKB">
        <authorList>
            <consortium name="EnsemblPlants"/>
        </authorList>
    </citation>
    <scope>IDENTIFICATION</scope>
    <source>
        <strain evidence="4">cv. Jemalong A17</strain>
    </source>
</reference>
<reference evidence="2 5" key="1">
    <citation type="journal article" date="2011" name="Nature">
        <title>The Medicago genome provides insight into the evolution of rhizobial symbioses.</title>
        <authorList>
            <person name="Young N.D."/>
            <person name="Debelle F."/>
            <person name="Oldroyd G.E."/>
            <person name="Geurts R."/>
            <person name="Cannon S.B."/>
            <person name="Udvardi M.K."/>
            <person name="Benedito V.A."/>
            <person name="Mayer K.F."/>
            <person name="Gouzy J."/>
            <person name="Schoof H."/>
            <person name="Van de Peer Y."/>
            <person name="Proost S."/>
            <person name="Cook D.R."/>
            <person name="Meyers B.C."/>
            <person name="Spannagl M."/>
            <person name="Cheung F."/>
            <person name="De Mita S."/>
            <person name="Krishnakumar V."/>
            <person name="Gundlach H."/>
            <person name="Zhou S."/>
            <person name="Mudge J."/>
            <person name="Bharti A.K."/>
            <person name="Murray J.D."/>
            <person name="Naoumkina M.A."/>
            <person name="Rosen B."/>
            <person name="Silverstein K.A."/>
            <person name="Tang H."/>
            <person name="Rombauts S."/>
            <person name="Zhao P.X."/>
            <person name="Zhou P."/>
            <person name="Barbe V."/>
            <person name="Bardou P."/>
            <person name="Bechner M."/>
            <person name="Bellec A."/>
            <person name="Berger A."/>
            <person name="Berges H."/>
            <person name="Bidwell S."/>
            <person name="Bisseling T."/>
            <person name="Choisne N."/>
            <person name="Couloux A."/>
            <person name="Denny R."/>
            <person name="Deshpande S."/>
            <person name="Dai X."/>
            <person name="Doyle J.J."/>
            <person name="Dudez A.M."/>
            <person name="Farmer A.D."/>
            <person name="Fouteau S."/>
            <person name="Franken C."/>
            <person name="Gibelin C."/>
            <person name="Gish J."/>
            <person name="Goldstein S."/>
            <person name="Gonzalez A.J."/>
            <person name="Green P.J."/>
            <person name="Hallab A."/>
            <person name="Hartog M."/>
            <person name="Hua A."/>
            <person name="Humphray S.J."/>
            <person name="Jeong D.H."/>
            <person name="Jing Y."/>
            <person name="Jocker A."/>
            <person name="Kenton S.M."/>
            <person name="Kim D.J."/>
            <person name="Klee K."/>
            <person name="Lai H."/>
            <person name="Lang C."/>
            <person name="Lin S."/>
            <person name="Macmil S.L."/>
            <person name="Magdelenat G."/>
            <person name="Matthews L."/>
            <person name="McCorrison J."/>
            <person name="Monaghan E.L."/>
            <person name="Mun J.H."/>
            <person name="Najar F.Z."/>
            <person name="Nicholson C."/>
            <person name="Noirot C."/>
            <person name="O'Bleness M."/>
            <person name="Paule C.R."/>
            <person name="Poulain J."/>
            <person name="Prion F."/>
            <person name="Qin B."/>
            <person name="Qu C."/>
            <person name="Retzel E.F."/>
            <person name="Riddle C."/>
            <person name="Sallet E."/>
            <person name="Samain S."/>
            <person name="Samson N."/>
            <person name="Sanders I."/>
            <person name="Saurat O."/>
            <person name="Scarpelli C."/>
            <person name="Schiex T."/>
            <person name="Segurens B."/>
            <person name="Severin A.J."/>
            <person name="Sherrier D.J."/>
            <person name="Shi R."/>
            <person name="Sims S."/>
            <person name="Singer S.R."/>
            <person name="Sinharoy S."/>
            <person name="Sterck L."/>
            <person name="Viollet A."/>
            <person name="Wang B.B."/>
            <person name="Wang K."/>
            <person name="Wang M."/>
            <person name="Wang X."/>
            <person name="Warfsmann J."/>
            <person name="Weissenbach J."/>
            <person name="White D.D."/>
            <person name="White J.D."/>
            <person name="Wiley G.B."/>
            <person name="Wincker P."/>
            <person name="Xing Y."/>
            <person name="Yang L."/>
            <person name="Yao Z."/>
            <person name="Ying F."/>
            <person name="Zhai J."/>
            <person name="Zhou L."/>
            <person name="Zuber A."/>
            <person name="Denarie J."/>
            <person name="Dixon R.A."/>
            <person name="May G.D."/>
            <person name="Schwartz D.C."/>
            <person name="Rogers J."/>
            <person name="Quetier F."/>
            <person name="Town C.D."/>
            <person name="Roe B.A."/>
        </authorList>
    </citation>
    <scope>NUCLEOTIDE SEQUENCE [LARGE SCALE GENOMIC DNA]</scope>
    <source>
        <strain evidence="2">A17</strain>
        <strain evidence="4 5">cv. Jemalong A17</strain>
    </source>
</reference>